<dbReference type="InterPro" id="IPR006638">
    <property type="entry name" value="Elp3/MiaA/NifB-like_rSAM"/>
</dbReference>
<dbReference type="Proteomes" id="UP000054092">
    <property type="component" value="Unassembled WGS sequence"/>
</dbReference>
<dbReference type="InterPro" id="IPR058240">
    <property type="entry name" value="rSAM_sf"/>
</dbReference>
<feature type="domain" description="Radical SAM core" evidence="1">
    <location>
        <begin position="241"/>
        <end position="464"/>
    </location>
</feature>
<dbReference type="GO" id="GO:0003824">
    <property type="term" value="F:catalytic activity"/>
    <property type="evidence" value="ECO:0007669"/>
    <property type="project" value="InterPro"/>
</dbReference>
<evidence type="ECO:0000259" key="1">
    <source>
        <dbReference type="PROSITE" id="PS51918"/>
    </source>
</evidence>
<dbReference type="InterPro" id="IPR007197">
    <property type="entry name" value="rSAM"/>
</dbReference>
<dbReference type="InterPro" id="IPR023404">
    <property type="entry name" value="rSAM_horseshoe"/>
</dbReference>
<dbReference type="SFLD" id="SFLDS00029">
    <property type="entry name" value="Radical_SAM"/>
    <property type="match status" value="1"/>
</dbReference>
<evidence type="ECO:0000313" key="2">
    <source>
        <dbReference type="EMBL" id="KUK80757.1"/>
    </source>
</evidence>
<proteinExistence type="predicted"/>
<dbReference type="SUPFAM" id="SSF102114">
    <property type="entry name" value="Radical SAM enzymes"/>
    <property type="match status" value="1"/>
</dbReference>
<sequence>MIGSESIRKWLVSSGVLHRVEKPSRYIGKELNRVVKNPEGRLRILLAFPDTYEIGMSHLGLKILYKELNEIEGFLAERTYLPWKDMIGQMRSAGVPLYSLETYTPASDFDILGLTLQYELGYTNVLALLDLAGISVLQKERTIEPIVLGGGPCSTNPEPMADYFDAFVIGDGEAVTPVLCKAVKENIDLLISGRRGELLRILSEIEGVYVPSLGKKEVVKAVISDLSSYEIDGKPIVPYMKTVHDRAVMEVMRGCNRGCRFCQAGMIYRPVRERAVEELKKSVERVLGATGYEEVSFLSLSTMDYSSIDVLTEEVLPLLEPERVALSLPSTRIDSFGVEIASKIASIRKTGLTFAPEAGSQRLRNVINKNVSEDDLMSAVKAAKDSGWQRVKLYFMVGLPTETDEDLHEIVRLARRVKAVGFREVSVSAAIFIPKPHTPFQFSEQINREEAERKLRILRRVSGRGIQFSSHDPSSSTVEGVLSRGDRKVGEAVFRAYRSGAIFDEWNEEFDASLWQQAFADAGIDVESYMKGFTLEEDLPWEHISVGISKQFLIDEFEKALRGETTDDCRWEGCTGCAVCQTLNVANVLHRV</sequence>
<dbReference type="PROSITE" id="PS51918">
    <property type="entry name" value="RADICAL_SAM"/>
    <property type="match status" value="1"/>
</dbReference>
<dbReference type="PANTHER" id="PTHR42731:SF1">
    <property type="entry name" value="RADICAL SAM DOMAIN PROTEIN"/>
    <property type="match status" value="1"/>
</dbReference>
<accession>A0A117M2H7</accession>
<dbReference type="CDD" id="cd01335">
    <property type="entry name" value="Radical_SAM"/>
    <property type="match status" value="1"/>
</dbReference>
<dbReference type="InterPro" id="IPR023862">
    <property type="entry name" value="CHP03960_rSAM"/>
</dbReference>
<gene>
    <name evidence="2" type="ORF">XD94_0785</name>
</gene>
<evidence type="ECO:0000313" key="3">
    <source>
        <dbReference type="Proteomes" id="UP000054092"/>
    </source>
</evidence>
<dbReference type="EMBL" id="LGGP01000115">
    <property type="protein sequence ID" value="KUK80757.1"/>
    <property type="molecule type" value="Genomic_DNA"/>
</dbReference>
<dbReference type="InterPro" id="IPR045784">
    <property type="entry name" value="Radical_SAM_N2"/>
</dbReference>
<dbReference type="Gene3D" id="3.80.30.20">
    <property type="entry name" value="tm_1862 like domain"/>
    <property type="match status" value="1"/>
</dbReference>
<organism evidence="2 3">
    <name type="scientific">Mesotoga prima</name>
    <dbReference type="NCBI Taxonomy" id="1184387"/>
    <lineage>
        <taxon>Bacteria</taxon>
        <taxon>Thermotogati</taxon>
        <taxon>Thermotogota</taxon>
        <taxon>Thermotogae</taxon>
        <taxon>Kosmotogales</taxon>
        <taxon>Kosmotogaceae</taxon>
        <taxon>Mesotoga</taxon>
    </lineage>
</organism>
<dbReference type="PANTHER" id="PTHR42731">
    <property type="entry name" value="SLL1084 PROTEIN"/>
    <property type="match status" value="1"/>
</dbReference>
<dbReference type="GO" id="GO:0051536">
    <property type="term" value="F:iron-sulfur cluster binding"/>
    <property type="evidence" value="ECO:0007669"/>
    <property type="project" value="InterPro"/>
</dbReference>
<dbReference type="PATRIC" id="fig|1184387.3.peg.1175"/>
<dbReference type="Pfam" id="PF04055">
    <property type="entry name" value="Radical_SAM"/>
    <property type="match status" value="1"/>
</dbReference>
<reference evidence="3" key="1">
    <citation type="journal article" date="2015" name="MBio">
        <title>Genome-Resolved Metagenomic Analysis Reveals Roles for Candidate Phyla and Other Microbial Community Members in Biogeochemical Transformations in Oil Reservoirs.</title>
        <authorList>
            <person name="Hu P."/>
            <person name="Tom L."/>
            <person name="Singh A."/>
            <person name="Thomas B.C."/>
            <person name="Baker B.J."/>
            <person name="Piceno Y.M."/>
            <person name="Andersen G.L."/>
            <person name="Banfield J.F."/>
        </authorList>
    </citation>
    <scope>NUCLEOTIDE SEQUENCE [LARGE SCALE GENOMIC DNA]</scope>
</reference>
<dbReference type="Pfam" id="PF19864">
    <property type="entry name" value="Radical_SAM_N2"/>
    <property type="match status" value="1"/>
</dbReference>
<name>A0A117M2H7_9BACT</name>
<protein>
    <submittedName>
        <fullName evidence="2">Fe-S oxidoreductase</fullName>
    </submittedName>
</protein>
<dbReference type="AlphaFoldDB" id="A0A117M2H7"/>
<dbReference type="NCBIfam" id="TIGR03960">
    <property type="entry name" value="rSAM_fuse_unch"/>
    <property type="match status" value="1"/>
</dbReference>
<dbReference type="SMART" id="SM00729">
    <property type="entry name" value="Elp3"/>
    <property type="match status" value="1"/>
</dbReference>
<dbReference type="SFLD" id="SFLDG01082">
    <property type="entry name" value="B12-binding_domain_containing"/>
    <property type="match status" value="1"/>
</dbReference>
<comment type="caution">
    <text evidence="2">The sequence shown here is derived from an EMBL/GenBank/DDBJ whole genome shotgun (WGS) entry which is preliminary data.</text>
</comment>